<dbReference type="Proteomes" id="UP000253551">
    <property type="component" value="Unassembled WGS sequence"/>
</dbReference>
<comment type="caution">
    <text evidence="2">The sequence shown here is derived from an EMBL/GenBank/DDBJ whole genome shotgun (WGS) entry which is preliminary data.</text>
</comment>
<keyword evidence="3" id="KW-1185">Reference proteome</keyword>
<sequence length="112" mass="12905">CYFGIDGIPGHCTNKTCSIRQDIPQYYYNTPRWSMGDQWQAAVMAVLITGGVAIFLLVGRAQLKKLITNIKTLLERWQNSDDSGSRVPFIIENEQVWNEHHKQWWKQVPAPS</sequence>
<evidence type="ECO:0000313" key="3">
    <source>
        <dbReference type="Proteomes" id="UP000253551"/>
    </source>
</evidence>
<evidence type="ECO:0000313" key="2">
    <source>
        <dbReference type="EMBL" id="RCH84698.1"/>
    </source>
</evidence>
<feature type="transmembrane region" description="Helical" evidence="1">
    <location>
        <begin position="39"/>
        <end position="58"/>
    </location>
</feature>
<dbReference type="AlphaFoldDB" id="A0A367J442"/>
<organism evidence="2 3">
    <name type="scientific">Rhizopus stolonifer</name>
    <name type="common">Rhizopus nigricans</name>
    <dbReference type="NCBI Taxonomy" id="4846"/>
    <lineage>
        <taxon>Eukaryota</taxon>
        <taxon>Fungi</taxon>
        <taxon>Fungi incertae sedis</taxon>
        <taxon>Mucoromycota</taxon>
        <taxon>Mucoromycotina</taxon>
        <taxon>Mucoromycetes</taxon>
        <taxon>Mucorales</taxon>
        <taxon>Mucorineae</taxon>
        <taxon>Rhizopodaceae</taxon>
        <taxon>Rhizopus</taxon>
    </lineage>
</organism>
<evidence type="ECO:0000256" key="1">
    <source>
        <dbReference type="SAM" id="Phobius"/>
    </source>
</evidence>
<keyword evidence="1" id="KW-1133">Transmembrane helix</keyword>
<keyword evidence="1" id="KW-0812">Transmembrane</keyword>
<feature type="non-terminal residue" evidence="2">
    <location>
        <position position="1"/>
    </location>
</feature>
<dbReference type="OrthoDB" id="2261774at2759"/>
<reference evidence="2 3" key="1">
    <citation type="journal article" date="2018" name="G3 (Bethesda)">
        <title>Phylogenetic and Phylogenomic Definition of Rhizopus Species.</title>
        <authorList>
            <person name="Gryganskyi A.P."/>
            <person name="Golan J."/>
            <person name="Dolatabadi S."/>
            <person name="Mondo S."/>
            <person name="Robb S."/>
            <person name="Idnurm A."/>
            <person name="Muszewska A."/>
            <person name="Steczkiewicz K."/>
            <person name="Masonjones S."/>
            <person name="Liao H.L."/>
            <person name="Gajdeczka M.T."/>
            <person name="Anike F."/>
            <person name="Vuek A."/>
            <person name="Anishchenko I.M."/>
            <person name="Voigt K."/>
            <person name="de Hoog G.S."/>
            <person name="Smith M.E."/>
            <person name="Heitman J."/>
            <person name="Vilgalys R."/>
            <person name="Stajich J.E."/>
        </authorList>
    </citation>
    <scope>NUCLEOTIDE SEQUENCE [LARGE SCALE GENOMIC DNA]</scope>
    <source>
        <strain evidence="2 3">LSU 92-RS-03</strain>
    </source>
</reference>
<protein>
    <submittedName>
        <fullName evidence="2">Uncharacterized protein</fullName>
    </submittedName>
</protein>
<name>A0A367J442_RHIST</name>
<dbReference type="EMBL" id="PJQM01004370">
    <property type="protein sequence ID" value="RCH84698.1"/>
    <property type="molecule type" value="Genomic_DNA"/>
</dbReference>
<proteinExistence type="predicted"/>
<keyword evidence="1" id="KW-0472">Membrane</keyword>
<gene>
    <name evidence="2" type="ORF">CU098_009661</name>
</gene>
<accession>A0A367J442</accession>